<dbReference type="SUPFAM" id="SSF141868">
    <property type="entry name" value="EAL domain-like"/>
    <property type="match status" value="1"/>
</dbReference>
<sequence>MTETALMADIDVNLKVLQALNALGLRVAVDDFGTGYSSLAQLTRLPVEVLKIDRAFVDGIGRKQQDVTLIRAIIGLGKALGLKLVAEGVESGEQLQTLRQLGCDLIQGYLFHRPMPLDALQSVVEHSLSAARDAAQPCPQGEGAPSRGDGGRRRRGGRREDVASWTPLPAASGFLPPVQACLRGLFI</sequence>
<dbReference type="InterPro" id="IPR001633">
    <property type="entry name" value="EAL_dom"/>
</dbReference>
<dbReference type="SMART" id="SM00052">
    <property type="entry name" value="EAL"/>
    <property type="match status" value="1"/>
</dbReference>
<dbReference type="EMBL" id="LR134182">
    <property type="protein sequence ID" value="VEB40773.1"/>
    <property type="molecule type" value="Genomic_DNA"/>
</dbReference>
<dbReference type="Gene3D" id="3.20.20.450">
    <property type="entry name" value="EAL domain"/>
    <property type="match status" value="1"/>
</dbReference>
<reference evidence="3 4" key="1">
    <citation type="submission" date="2018-12" db="EMBL/GenBank/DDBJ databases">
        <authorList>
            <consortium name="Pathogen Informatics"/>
        </authorList>
    </citation>
    <scope>NUCLEOTIDE SEQUENCE [LARGE SCALE GENOMIC DNA]</scope>
    <source>
        <strain evidence="3 4">NCTC9695</strain>
    </source>
</reference>
<dbReference type="AlphaFoldDB" id="A0A3S4ID03"/>
<evidence type="ECO:0000259" key="2">
    <source>
        <dbReference type="PROSITE" id="PS50883"/>
    </source>
</evidence>
<dbReference type="PANTHER" id="PTHR33121">
    <property type="entry name" value="CYCLIC DI-GMP PHOSPHODIESTERASE PDEF"/>
    <property type="match status" value="1"/>
</dbReference>
<dbReference type="Proteomes" id="UP000275777">
    <property type="component" value="Chromosome"/>
</dbReference>
<organism evidence="3 4">
    <name type="scientific">Chromobacterium violaceum</name>
    <dbReference type="NCBI Taxonomy" id="536"/>
    <lineage>
        <taxon>Bacteria</taxon>
        <taxon>Pseudomonadati</taxon>
        <taxon>Pseudomonadota</taxon>
        <taxon>Betaproteobacteria</taxon>
        <taxon>Neisseriales</taxon>
        <taxon>Chromobacteriaceae</taxon>
        <taxon>Chromobacterium</taxon>
    </lineage>
</organism>
<protein>
    <submittedName>
        <fullName evidence="3">Bacteriophytochrome cph2</fullName>
    </submittedName>
</protein>
<dbReference type="InterPro" id="IPR050706">
    <property type="entry name" value="Cyclic-di-GMP_PDE-like"/>
</dbReference>
<evidence type="ECO:0000256" key="1">
    <source>
        <dbReference type="SAM" id="MobiDB-lite"/>
    </source>
</evidence>
<name>A0A3S4ID03_CHRVL</name>
<proteinExistence type="predicted"/>
<evidence type="ECO:0000313" key="4">
    <source>
        <dbReference type="Proteomes" id="UP000275777"/>
    </source>
</evidence>
<accession>A0A3S4ID03</accession>
<dbReference type="Pfam" id="PF00563">
    <property type="entry name" value="EAL"/>
    <property type="match status" value="1"/>
</dbReference>
<feature type="region of interest" description="Disordered" evidence="1">
    <location>
        <begin position="131"/>
        <end position="161"/>
    </location>
</feature>
<dbReference type="PANTHER" id="PTHR33121:SF79">
    <property type="entry name" value="CYCLIC DI-GMP PHOSPHODIESTERASE PDED-RELATED"/>
    <property type="match status" value="1"/>
</dbReference>
<dbReference type="InterPro" id="IPR035919">
    <property type="entry name" value="EAL_sf"/>
</dbReference>
<dbReference type="CDD" id="cd01948">
    <property type="entry name" value="EAL"/>
    <property type="match status" value="1"/>
</dbReference>
<dbReference type="PROSITE" id="PS50883">
    <property type="entry name" value="EAL"/>
    <property type="match status" value="1"/>
</dbReference>
<gene>
    <name evidence="3" type="primary">cph2_3</name>
    <name evidence="3" type="ORF">NCTC9695_01175</name>
</gene>
<evidence type="ECO:0000313" key="3">
    <source>
        <dbReference type="EMBL" id="VEB40773.1"/>
    </source>
</evidence>
<dbReference type="GO" id="GO:0071111">
    <property type="term" value="F:cyclic-guanylate-specific phosphodiesterase activity"/>
    <property type="evidence" value="ECO:0007669"/>
    <property type="project" value="InterPro"/>
</dbReference>
<feature type="domain" description="EAL" evidence="2">
    <location>
        <begin position="1"/>
        <end position="128"/>
    </location>
</feature>